<dbReference type="Proteomes" id="UP000319576">
    <property type="component" value="Chromosome"/>
</dbReference>
<dbReference type="AlphaFoldDB" id="A0A517XKX5"/>
<keyword evidence="2" id="KW-1185">Reference proteome</keyword>
<accession>A0A517XKX5</accession>
<dbReference type="RefSeq" id="WP_145233267.1">
    <property type="nucleotide sequence ID" value="NZ_CP036273.1"/>
</dbReference>
<reference evidence="1 2" key="1">
    <citation type="submission" date="2019-02" db="EMBL/GenBank/DDBJ databases">
        <title>Deep-cultivation of Planctomycetes and their phenomic and genomic characterization uncovers novel biology.</title>
        <authorList>
            <person name="Wiegand S."/>
            <person name="Jogler M."/>
            <person name="Boedeker C."/>
            <person name="Pinto D."/>
            <person name="Vollmers J."/>
            <person name="Rivas-Marin E."/>
            <person name="Kohn T."/>
            <person name="Peeters S.H."/>
            <person name="Heuer A."/>
            <person name="Rast P."/>
            <person name="Oberbeckmann S."/>
            <person name="Bunk B."/>
            <person name="Jeske O."/>
            <person name="Meyerdierks A."/>
            <person name="Storesund J.E."/>
            <person name="Kallscheuer N."/>
            <person name="Luecker S."/>
            <person name="Lage O.M."/>
            <person name="Pohl T."/>
            <person name="Merkel B.J."/>
            <person name="Hornburger P."/>
            <person name="Mueller R.-W."/>
            <person name="Bruemmer F."/>
            <person name="Labrenz M."/>
            <person name="Spormann A.M."/>
            <person name="Op den Camp H."/>
            <person name="Overmann J."/>
            <person name="Amann R."/>
            <person name="Jetten M.S.M."/>
            <person name="Mascher T."/>
            <person name="Medema M.H."/>
            <person name="Devos D.P."/>
            <person name="Kaster A.-K."/>
            <person name="Ovreas L."/>
            <person name="Rohde M."/>
            <person name="Galperin M.Y."/>
            <person name="Jogler C."/>
        </authorList>
    </citation>
    <scope>NUCLEOTIDE SEQUENCE [LARGE SCALE GENOMIC DNA]</scope>
    <source>
        <strain evidence="1 2">ETA_A1</strain>
    </source>
</reference>
<name>A0A517XKX5_9BACT</name>
<dbReference type="OrthoDB" id="282552at2"/>
<dbReference type="EMBL" id="CP036273">
    <property type="protein sequence ID" value="QDU18172.1"/>
    <property type="molecule type" value="Genomic_DNA"/>
</dbReference>
<organism evidence="1 2">
    <name type="scientific">Urbifossiella limnaea</name>
    <dbReference type="NCBI Taxonomy" id="2528023"/>
    <lineage>
        <taxon>Bacteria</taxon>
        <taxon>Pseudomonadati</taxon>
        <taxon>Planctomycetota</taxon>
        <taxon>Planctomycetia</taxon>
        <taxon>Gemmatales</taxon>
        <taxon>Gemmataceae</taxon>
        <taxon>Urbifossiella</taxon>
    </lineage>
</organism>
<proteinExistence type="predicted"/>
<sequence length="144" mass="15557">MNANAPLYVTPAGPVQIPESPFPGAEIADLLRQSIDLQREQVALLKQQQAAGDNVSRCRAFLAKWADEFPHVGPACKQSLPALERAYLALLSDLTDKVKDLGDDLADDFVLSDFLDRYGVKVNQLGGIINQISPIADAAPAETQ</sequence>
<evidence type="ECO:0000313" key="2">
    <source>
        <dbReference type="Proteomes" id="UP000319576"/>
    </source>
</evidence>
<protein>
    <submittedName>
        <fullName evidence="1">Uncharacterized protein</fullName>
    </submittedName>
</protein>
<evidence type="ECO:0000313" key="1">
    <source>
        <dbReference type="EMBL" id="QDU18172.1"/>
    </source>
</evidence>
<gene>
    <name evidence="1" type="ORF">ETAA1_00550</name>
</gene>
<dbReference type="KEGG" id="uli:ETAA1_00550"/>